<dbReference type="InterPro" id="IPR035895">
    <property type="entry name" value="HPr-like_sf"/>
</dbReference>
<evidence type="ECO:0000256" key="2">
    <source>
        <dbReference type="ARBA" id="ARBA00010736"/>
    </source>
</evidence>
<evidence type="ECO:0000259" key="5">
    <source>
        <dbReference type="PROSITE" id="PS51350"/>
    </source>
</evidence>
<proteinExistence type="inferred from homology"/>
<dbReference type="PANTHER" id="PTHR33705">
    <property type="entry name" value="PHOSPHOCARRIER PROTEIN HPR"/>
    <property type="match status" value="1"/>
</dbReference>
<dbReference type="SUPFAM" id="SSF55594">
    <property type="entry name" value="HPr-like"/>
    <property type="match status" value="1"/>
</dbReference>
<name>A0ABV9M1N0_9ALTE</name>
<feature type="domain" description="HPr" evidence="5">
    <location>
        <begin position="6"/>
        <end position="93"/>
    </location>
</feature>
<evidence type="ECO:0000256" key="3">
    <source>
        <dbReference type="ARBA" id="ARBA00022490"/>
    </source>
</evidence>
<dbReference type="InterPro" id="IPR000032">
    <property type="entry name" value="HPr-like"/>
</dbReference>
<keyword evidence="7" id="KW-1185">Reference proteome</keyword>
<comment type="caution">
    <text evidence="6">The sequence shown here is derived from an EMBL/GenBank/DDBJ whole genome shotgun (WGS) entry which is preliminary data.</text>
</comment>
<dbReference type="InterPro" id="IPR050399">
    <property type="entry name" value="HPr"/>
</dbReference>
<evidence type="ECO:0000313" key="7">
    <source>
        <dbReference type="Proteomes" id="UP001595897"/>
    </source>
</evidence>
<dbReference type="PANTHER" id="PTHR33705:SF2">
    <property type="entry name" value="PHOSPHOCARRIER PROTEIN NPR"/>
    <property type="match status" value="1"/>
</dbReference>
<dbReference type="RefSeq" id="WP_382411058.1">
    <property type="nucleotide sequence ID" value="NZ_JBHSGU010000029.1"/>
</dbReference>
<keyword evidence="4" id="KW-0598">Phosphotransferase system</keyword>
<evidence type="ECO:0000256" key="1">
    <source>
        <dbReference type="ARBA" id="ARBA00004496"/>
    </source>
</evidence>
<reference evidence="7" key="1">
    <citation type="journal article" date="2019" name="Int. J. Syst. Evol. Microbiol.">
        <title>The Global Catalogue of Microorganisms (GCM) 10K type strain sequencing project: providing services to taxonomists for standard genome sequencing and annotation.</title>
        <authorList>
            <consortium name="The Broad Institute Genomics Platform"/>
            <consortium name="The Broad Institute Genome Sequencing Center for Infectious Disease"/>
            <person name="Wu L."/>
            <person name="Ma J."/>
        </authorList>
    </citation>
    <scope>NUCLEOTIDE SEQUENCE [LARGE SCALE GENOMIC DNA]</scope>
    <source>
        <strain evidence="7">KACC 12507</strain>
    </source>
</reference>
<sequence length="94" mass="10100">MNKPHSVTRQLTITNKLGLHARAATKLVQLAKQFEADIQLTQADNTAPANSVLALMMLESGQGKTVEVSCTGKDADAAMVAISELIENKFDESE</sequence>
<organism evidence="6 7">
    <name type="scientific">Glaciecola siphonariae</name>
    <dbReference type="NCBI Taxonomy" id="521012"/>
    <lineage>
        <taxon>Bacteria</taxon>
        <taxon>Pseudomonadati</taxon>
        <taxon>Pseudomonadota</taxon>
        <taxon>Gammaproteobacteria</taxon>
        <taxon>Alteromonadales</taxon>
        <taxon>Alteromonadaceae</taxon>
        <taxon>Glaciecola</taxon>
    </lineage>
</organism>
<dbReference type="EMBL" id="JBHSGU010000029">
    <property type="protein sequence ID" value="MFC4702031.1"/>
    <property type="molecule type" value="Genomic_DNA"/>
</dbReference>
<dbReference type="NCBIfam" id="TIGR01003">
    <property type="entry name" value="PTS_HPr_family"/>
    <property type="match status" value="1"/>
</dbReference>
<gene>
    <name evidence="6" type="ORF">ACFO4O_17940</name>
</gene>
<dbReference type="CDD" id="cd00367">
    <property type="entry name" value="PTS-HPr_like"/>
    <property type="match status" value="1"/>
</dbReference>
<comment type="subcellular location">
    <subcellularLocation>
        <location evidence="1">Cytoplasm</location>
    </subcellularLocation>
</comment>
<dbReference type="InterPro" id="IPR001020">
    <property type="entry name" value="PTS_HPr_His_P_site"/>
</dbReference>
<evidence type="ECO:0000256" key="4">
    <source>
        <dbReference type="ARBA" id="ARBA00022683"/>
    </source>
</evidence>
<dbReference type="PROSITE" id="PS00369">
    <property type="entry name" value="PTS_HPR_HIS"/>
    <property type="match status" value="1"/>
</dbReference>
<dbReference type="Pfam" id="PF00381">
    <property type="entry name" value="PTS-HPr"/>
    <property type="match status" value="1"/>
</dbReference>
<accession>A0ABV9M1N0</accession>
<dbReference type="Gene3D" id="3.30.1340.10">
    <property type="entry name" value="HPr-like"/>
    <property type="match status" value="1"/>
</dbReference>
<dbReference type="PRINTS" id="PR00107">
    <property type="entry name" value="PHOSPHOCPHPR"/>
</dbReference>
<dbReference type="Proteomes" id="UP001595897">
    <property type="component" value="Unassembled WGS sequence"/>
</dbReference>
<dbReference type="PROSITE" id="PS51350">
    <property type="entry name" value="PTS_HPR_DOM"/>
    <property type="match status" value="1"/>
</dbReference>
<keyword evidence="3" id="KW-0963">Cytoplasm</keyword>
<protein>
    <submittedName>
        <fullName evidence="6">HPr family phosphocarrier protein</fullName>
    </submittedName>
</protein>
<evidence type="ECO:0000313" key="6">
    <source>
        <dbReference type="EMBL" id="MFC4702031.1"/>
    </source>
</evidence>
<comment type="similarity">
    <text evidence="2">Belongs to the HPr family.</text>
</comment>